<evidence type="ECO:0000256" key="5">
    <source>
        <dbReference type="ARBA" id="ARBA00022728"/>
    </source>
</evidence>
<dbReference type="EMBL" id="JNBS01002499">
    <property type="protein sequence ID" value="OQR90710.1"/>
    <property type="molecule type" value="Genomic_DNA"/>
</dbReference>
<sequence length="458" mass="51524">APEDKEDEYDEEYDGNTTENVETDERTVYRFFKEMLGRWEEALANRPENVKRSAQGKIASRTMKQCKDYIRPLFRLCKSNSVPADILTNLSKLMLSNEKRFGPKFSTGKEEEPSPFAYTLPGTFEKSKCSKGTFSLAKRQERSPKPELESAYSPTLPGAFPNVFTADQLKIIETERRTRYNKYSHRQPKSKKIEIHIGNGPGSYHTDRDTNKMKIAVPCSFPKEKRLNIVQFASKRGWLSDSPGPIYHPKNNALASAAMDARYDSATLVQKAQARNDILMKEASKSLQATYKDFEKSFKRLNHSLSASAINSPHHGQINHPNDVKQSGPGSYNTNKTDFDVKCGQRGTFNTAKNLDLLSSLIAAGHAASTPTGPGDYDTQSCFDSKSFNTRGGYIPHKADYLKDIENLHIQVPSNTTRIFPLQHNHAPAKQVWKAMMKSPTPASLGLTEYILSLQFLH</sequence>
<dbReference type="SUPFAM" id="SSF47938">
    <property type="entry name" value="Functional domain of the splicing factor Prp18"/>
    <property type="match status" value="1"/>
</dbReference>
<proteinExistence type="inferred from homology"/>
<dbReference type="Pfam" id="PF02840">
    <property type="entry name" value="Prp18"/>
    <property type="match status" value="1"/>
</dbReference>
<evidence type="ECO:0000259" key="9">
    <source>
        <dbReference type="Pfam" id="PF02840"/>
    </source>
</evidence>
<feature type="compositionally biased region" description="Acidic residues" evidence="8">
    <location>
        <begin position="1"/>
        <end position="14"/>
    </location>
</feature>
<evidence type="ECO:0000313" key="11">
    <source>
        <dbReference type="Proteomes" id="UP000243217"/>
    </source>
</evidence>
<keyword evidence="11" id="KW-1185">Reference proteome</keyword>
<evidence type="ECO:0000256" key="1">
    <source>
        <dbReference type="ARBA" id="ARBA00004123"/>
    </source>
</evidence>
<name>A0A1V9YYU4_9STRA</name>
<organism evidence="10 11">
    <name type="scientific">Thraustotheca clavata</name>
    <dbReference type="NCBI Taxonomy" id="74557"/>
    <lineage>
        <taxon>Eukaryota</taxon>
        <taxon>Sar</taxon>
        <taxon>Stramenopiles</taxon>
        <taxon>Oomycota</taxon>
        <taxon>Saprolegniomycetes</taxon>
        <taxon>Saprolegniales</taxon>
        <taxon>Achlyaceae</taxon>
        <taxon>Thraustotheca</taxon>
    </lineage>
</organism>
<dbReference type="PANTHER" id="PTHR13007">
    <property type="entry name" value="PRE-MRNA SPLICING FACTOR-RELATED"/>
    <property type="match status" value="1"/>
</dbReference>
<comment type="subcellular location">
    <subcellularLocation>
        <location evidence="1">Nucleus</location>
    </subcellularLocation>
</comment>
<dbReference type="OrthoDB" id="77716at2759"/>
<keyword evidence="5" id="KW-0747">Spliceosome</keyword>
<comment type="caution">
    <text evidence="10">The sequence shown here is derived from an EMBL/GenBank/DDBJ whole genome shotgun (WGS) entry which is preliminary data.</text>
</comment>
<evidence type="ECO:0000256" key="3">
    <source>
        <dbReference type="ARBA" id="ARBA00018242"/>
    </source>
</evidence>
<dbReference type="STRING" id="74557.A0A1V9YYU4"/>
<evidence type="ECO:0000256" key="8">
    <source>
        <dbReference type="SAM" id="MobiDB-lite"/>
    </source>
</evidence>
<feature type="non-terminal residue" evidence="10">
    <location>
        <position position="458"/>
    </location>
</feature>
<comment type="similarity">
    <text evidence="2">Belongs to the PRP18 family.</text>
</comment>
<dbReference type="Proteomes" id="UP000243217">
    <property type="component" value="Unassembled WGS sequence"/>
</dbReference>
<dbReference type="AlphaFoldDB" id="A0A1V9YYU4"/>
<dbReference type="GO" id="GO:0000350">
    <property type="term" value="P:generation of catalytic spliceosome for second transesterification step"/>
    <property type="evidence" value="ECO:0007669"/>
    <property type="project" value="TreeGrafter"/>
</dbReference>
<dbReference type="InterPro" id="IPR004098">
    <property type="entry name" value="Prp18"/>
</dbReference>
<reference evidence="10 11" key="1">
    <citation type="journal article" date="2014" name="Genome Biol. Evol.">
        <title>The secreted proteins of Achlya hypogyna and Thraustotheca clavata identify the ancestral oomycete secretome and reveal gene acquisitions by horizontal gene transfer.</title>
        <authorList>
            <person name="Misner I."/>
            <person name="Blouin N."/>
            <person name="Leonard G."/>
            <person name="Richards T.A."/>
            <person name="Lane C.E."/>
        </authorList>
    </citation>
    <scope>NUCLEOTIDE SEQUENCE [LARGE SCALE GENOMIC DNA]</scope>
    <source>
        <strain evidence="10 11">ATCC 34112</strain>
    </source>
</reference>
<evidence type="ECO:0000256" key="7">
    <source>
        <dbReference type="ARBA" id="ARBA00023242"/>
    </source>
</evidence>
<gene>
    <name evidence="10" type="ORF">THRCLA_22515</name>
</gene>
<evidence type="ECO:0000256" key="6">
    <source>
        <dbReference type="ARBA" id="ARBA00023187"/>
    </source>
</evidence>
<feature type="region of interest" description="Disordered" evidence="8">
    <location>
        <begin position="1"/>
        <end position="20"/>
    </location>
</feature>
<keyword evidence="4" id="KW-0507">mRNA processing</keyword>
<feature type="domain" description="Prp18" evidence="9">
    <location>
        <begin position="30"/>
        <end position="98"/>
    </location>
</feature>
<dbReference type="Gene3D" id="1.20.940.10">
    <property type="entry name" value="Functional domain of the splicing factor Prp18"/>
    <property type="match status" value="1"/>
</dbReference>
<dbReference type="PANTHER" id="PTHR13007:SF19">
    <property type="entry name" value="PRE-MRNA-SPLICING FACTOR 18"/>
    <property type="match status" value="1"/>
</dbReference>
<evidence type="ECO:0000313" key="10">
    <source>
        <dbReference type="EMBL" id="OQR90710.1"/>
    </source>
</evidence>
<dbReference type="GO" id="GO:0071021">
    <property type="term" value="C:U2-type post-spliceosomal complex"/>
    <property type="evidence" value="ECO:0007669"/>
    <property type="project" value="TreeGrafter"/>
</dbReference>
<feature type="non-terminal residue" evidence="10">
    <location>
        <position position="1"/>
    </location>
</feature>
<accession>A0A1V9YYU4</accession>
<dbReference type="GO" id="GO:0046540">
    <property type="term" value="C:U4/U6 x U5 tri-snRNP complex"/>
    <property type="evidence" value="ECO:0007669"/>
    <property type="project" value="TreeGrafter"/>
</dbReference>
<dbReference type="InterPro" id="IPR039979">
    <property type="entry name" value="PRPF18"/>
</dbReference>
<keyword evidence="7" id="KW-0539">Nucleus</keyword>
<feature type="region of interest" description="Disordered" evidence="8">
    <location>
        <begin position="309"/>
        <end position="329"/>
    </location>
</feature>
<protein>
    <recommendedName>
        <fullName evidence="3">Pre-mRNA-splicing factor 18</fullName>
    </recommendedName>
</protein>
<evidence type="ECO:0000256" key="4">
    <source>
        <dbReference type="ARBA" id="ARBA00022664"/>
    </source>
</evidence>
<dbReference type="GO" id="GO:0005682">
    <property type="term" value="C:U5 snRNP"/>
    <property type="evidence" value="ECO:0007669"/>
    <property type="project" value="TreeGrafter"/>
</dbReference>
<evidence type="ECO:0000256" key="2">
    <source>
        <dbReference type="ARBA" id="ARBA00008137"/>
    </source>
</evidence>
<keyword evidence="6" id="KW-0508">mRNA splicing</keyword>